<feature type="compositionally biased region" description="Basic and acidic residues" evidence="1">
    <location>
        <begin position="127"/>
        <end position="136"/>
    </location>
</feature>
<name>A0A8J5SUA0_ZIZPA</name>
<proteinExistence type="predicted"/>
<feature type="region of interest" description="Disordered" evidence="1">
    <location>
        <begin position="119"/>
        <end position="139"/>
    </location>
</feature>
<organism evidence="2 3">
    <name type="scientific">Zizania palustris</name>
    <name type="common">Northern wild rice</name>
    <dbReference type="NCBI Taxonomy" id="103762"/>
    <lineage>
        <taxon>Eukaryota</taxon>
        <taxon>Viridiplantae</taxon>
        <taxon>Streptophyta</taxon>
        <taxon>Embryophyta</taxon>
        <taxon>Tracheophyta</taxon>
        <taxon>Spermatophyta</taxon>
        <taxon>Magnoliopsida</taxon>
        <taxon>Liliopsida</taxon>
        <taxon>Poales</taxon>
        <taxon>Poaceae</taxon>
        <taxon>BOP clade</taxon>
        <taxon>Oryzoideae</taxon>
        <taxon>Oryzeae</taxon>
        <taxon>Zizaniinae</taxon>
        <taxon>Zizania</taxon>
    </lineage>
</organism>
<evidence type="ECO:0000313" key="2">
    <source>
        <dbReference type="EMBL" id="KAG8067060.1"/>
    </source>
</evidence>
<dbReference type="Proteomes" id="UP000729402">
    <property type="component" value="Unassembled WGS sequence"/>
</dbReference>
<accession>A0A8J5SUA0</accession>
<dbReference type="AlphaFoldDB" id="A0A8J5SUA0"/>
<protein>
    <submittedName>
        <fullName evidence="2">Uncharacterized protein</fullName>
    </submittedName>
</protein>
<reference evidence="2" key="2">
    <citation type="submission" date="2021-02" db="EMBL/GenBank/DDBJ databases">
        <authorList>
            <person name="Kimball J.A."/>
            <person name="Haas M.W."/>
            <person name="Macchietto M."/>
            <person name="Kono T."/>
            <person name="Duquette J."/>
            <person name="Shao M."/>
        </authorList>
    </citation>
    <scope>NUCLEOTIDE SEQUENCE</scope>
    <source>
        <tissue evidence="2">Fresh leaf tissue</tissue>
    </source>
</reference>
<evidence type="ECO:0000313" key="3">
    <source>
        <dbReference type="Proteomes" id="UP000729402"/>
    </source>
</evidence>
<gene>
    <name evidence="2" type="ORF">GUJ93_ZPchr0005g14468</name>
</gene>
<sequence length="228" mass="24857">MGGLLVISILGGLRSRSSLAGRCGLAERAHGLPEQAVERVGDEFVELFHAAGLADGIDDYERGALDPRPVRELKQRRVPELHVAGGHLRAVGVCCGGERLVAELFDLVALVRATLQGGGTLGEEEDRGERREEEGSRQQYHPTKSLFTIQLAAPSVLIPVDNPPPFTFSGCIYRRLFFFFLLLFPPSAGRYCQLLLKPTQQCPAFSVSSILFQWSKGVHSSDNSGCLP</sequence>
<comment type="caution">
    <text evidence="2">The sequence shown here is derived from an EMBL/GenBank/DDBJ whole genome shotgun (WGS) entry which is preliminary data.</text>
</comment>
<evidence type="ECO:0000256" key="1">
    <source>
        <dbReference type="SAM" id="MobiDB-lite"/>
    </source>
</evidence>
<keyword evidence="3" id="KW-1185">Reference proteome</keyword>
<reference evidence="2" key="1">
    <citation type="journal article" date="2021" name="bioRxiv">
        <title>Whole Genome Assembly and Annotation of Northern Wild Rice, Zizania palustris L., Supports a Whole Genome Duplication in the Zizania Genus.</title>
        <authorList>
            <person name="Haas M."/>
            <person name="Kono T."/>
            <person name="Macchietto M."/>
            <person name="Millas R."/>
            <person name="McGilp L."/>
            <person name="Shao M."/>
            <person name="Duquette J."/>
            <person name="Hirsch C.N."/>
            <person name="Kimball J."/>
        </authorList>
    </citation>
    <scope>NUCLEOTIDE SEQUENCE</scope>
    <source>
        <tissue evidence="2">Fresh leaf tissue</tissue>
    </source>
</reference>
<dbReference type="EMBL" id="JAAALK010000284">
    <property type="protein sequence ID" value="KAG8067060.1"/>
    <property type="molecule type" value="Genomic_DNA"/>
</dbReference>